<dbReference type="PANTHER" id="PTHR31683:SF18">
    <property type="entry name" value="PECTATE LYASE 21-RELATED"/>
    <property type="match status" value="1"/>
</dbReference>
<keyword evidence="7" id="KW-0106">Calcium</keyword>
<dbReference type="Gene3D" id="2.160.20.10">
    <property type="entry name" value="Single-stranded right-handed beta-helix, Pectin lyase-like"/>
    <property type="match status" value="1"/>
</dbReference>
<dbReference type="PRINTS" id="PR00807">
    <property type="entry name" value="AMBALLERGEN"/>
</dbReference>
<reference evidence="12 13" key="1">
    <citation type="submission" date="2017-05" db="EMBL/GenBank/DDBJ databases">
        <title>Complete and WGS of Bordetella genogroups.</title>
        <authorList>
            <person name="Spilker T."/>
            <person name="LiPuma J."/>
        </authorList>
    </citation>
    <scope>NUCLEOTIDE SEQUENCE [LARGE SCALE GENOMIC DNA]</scope>
    <source>
        <strain evidence="12 13">AU7206</strain>
    </source>
</reference>
<comment type="catalytic activity">
    <reaction evidence="1">
        <text>Eliminative cleavage of (1-&gt;4)-alpha-D-galacturonan to give oligosaccharides with 4-deoxy-alpha-D-galact-4-enuronosyl groups at their non-reducing ends.</text>
        <dbReference type="EC" id="4.2.2.2"/>
    </reaction>
</comment>
<keyword evidence="6" id="KW-0732">Signal</keyword>
<comment type="similarity">
    <text evidence="9">Belongs to the polysaccharide lyase 1 family.</text>
</comment>
<comment type="pathway">
    <text evidence="3">Glycan metabolism; pectin degradation; 2-dehydro-3-deoxy-D-gluconate from pectin: step 2/5.</text>
</comment>
<accession>A0A1W6ZG56</accession>
<dbReference type="Pfam" id="PF00544">
    <property type="entry name" value="Pectate_lyase_4"/>
    <property type="match status" value="1"/>
</dbReference>
<organism evidence="12 13">
    <name type="scientific">Bordetella genomosp. 13</name>
    <dbReference type="NCBI Taxonomy" id="463040"/>
    <lineage>
        <taxon>Bacteria</taxon>
        <taxon>Pseudomonadati</taxon>
        <taxon>Pseudomonadota</taxon>
        <taxon>Betaproteobacteria</taxon>
        <taxon>Burkholderiales</taxon>
        <taxon>Alcaligenaceae</taxon>
        <taxon>Bordetella</taxon>
    </lineage>
</organism>
<dbReference type="Proteomes" id="UP000194161">
    <property type="component" value="Chromosome"/>
</dbReference>
<evidence type="ECO:0000313" key="13">
    <source>
        <dbReference type="Proteomes" id="UP000194161"/>
    </source>
</evidence>
<evidence type="ECO:0000256" key="4">
    <source>
        <dbReference type="ARBA" id="ARBA00012272"/>
    </source>
</evidence>
<evidence type="ECO:0000256" key="3">
    <source>
        <dbReference type="ARBA" id="ARBA00005220"/>
    </source>
</evidence>
<protein>
    <recommendedName>
        <fullName evidence="4">pectate lyase</fullName>
        <ecNumber evidence="4">4.2.2.2</ecNumber>
    </recommendedName>
</protein>
<evidence type="ECO:0000256" key="6">
    <source>
        <dbReference type="ARBA" id="ARBA00022729"/>
    </source>
</evidence>
<keyword evidence="13" id="KW-1185">Reference proteome</keyword>
<keyword evidence="10" id="KW-0812">Transmembrane</keyword>
<keyword evidence="10" id="KW-0472">Membrane</keyword>
<dbReference type="InterPro" id="IPR018082">
    <property type="entry name" value="AmbAllergen"/>
</dbReference>
<comment type="cofactor">
    <cofactor evidence="2">
        <name>Ca(2+)</name>
        <dbReference type="ChEBI" id="CHEBI:29108"/>
    </cofactor>
</comment>
<evidence type="ECO:0000256" key="5">
    <source>
        <dbReference type="ARBA" id="ARBA00022723"/>
    </source>
</evidence>
<keyword evidence="5" id="KW-0479">Metal-binding</keyword>
<keyword evidence="9" id="KW-0119">Carbohydrate metabolism</keyword>
<dbReference type="KEGG" id="bgm:CAL15_19670"/>
<dbReference type="EC" id="4.2.2.2" evidence="4"/>
<dbReference type="InterPro" id="IPR011050">
    <property type="entry name" value="Pectin_lyase_fold/virulence"/>
</dbReference>
<proteinExistence type="inferred from homology"/>
<dbReference type="InterPro" id="IPR045032">
    <property type="entry name" value="PEL"/>
</dbReference>
<dbReference type="OrthoDB" id="8660908at2"/>
<comment type="subcellular location">
    <subcellularLocation>
        <location evidence="9">Secreted</location>
    </subcellularLocation>
</comment>
<evidence type="ECO:0000256" key="9">
    <source>
        <dbReference type="RuleBase" id="RU361173"/>
    </source>
</evidence>
<evidence type="ECO:0000256" key="10">
    <source>
        <dbReference type="SAM" id="Phobius"/>
    </source>
</evidence>
<dbReference type="GO" id="GO:0045490">
    <property type="term" value="P:pectin catabolic process"/>
    <property type="evidence" value="ECO:0007669"/>
    <property type="project" value="UniProtKB-UniPathway"/>
</dbReference>
<gene>
    <name evidence="12" type="ORF">CAL15_19670</name>
</gene>
<dbReference type="UniPathway" id="UPA00545">
    <property type="reaction ID" value="UER00824"/>
</dbReference>
<name>A0A1W6ZG56_9BORD</name>
<dbReference type="GO" id="GO:0030570">
    <property type="term" value="F:pectate lyase activity"/>
    <property type="evidence" value="ECO:0007669"/>
    <property type="project" value="UniProtKB-EC"/>
</dbReference>
<feature type="transmembrane region" description="Helical" evidence="10">
    <location>
        <begin position="21"/>
        <end position="44"/>
    </location>
</feature>
<dbReference type="GO" id="GO:0005576">
    <property type="term" value="C:extracellular region"/>
    <property type="evidence" value="ECO:0007669"/>
    <property type="project" value="UniProtKB-SubCell"/>
</dbReference>
<dbReference type="PANTHER" id="PTHR31683">
    <property type="entry name" value="PECTATE LYASE 18-RELATED"/>
    <property type="match status" value="1"/>
</dbReference>
<dbReference type="InterPro" id="IPR002022">
    <property type="entry name" value="Pec_lyase"/>
</dbReference>
<dbReference type="EMBL" id="CP021111">
    <property type="protein sequence ID" value="ARP96393.1"/>
    <property type="molecule type" value="Genomic_DNA"/>
</dbReference>
<keyword evidence="9" id="KW-0964">Secreted</keyword>
<keyword evidence="8 9" id="KW-0456">Lyase</keyword>
<dbReference type="SMART" id="SM00656">
    <property type="entry name" value="Amb_all"/>
    <property type="match status" value="1"/>
</dbReference>
<evidence type="ECO:0000256" key="1">
    <source>
        <dbReference type="ARBA" id="ARBA00000695"/>
    </source>
</evidence>
<keyword evidence="10" id="KW-1133">Transmembrane helix</keyword>
<sequence>MCGRRIDPREDRGRRDGSAGLSRAVGLRFGVGIPSLLLAAALLLHGRAAVAEEPCKVADEHCPFVSSLLQQREGYGEKTVGGLGGRVVEVTSDKDSGPGTLRDAVKRARKEPTWIRFASDMTIVLASQIRVPSNITIDGRGKKVTLIDDGLGIYGSRNVIVTHLTIDGRLSRLTQAVNVANGSRDVWVHHLDLSRFSDRLLNVKNGSTDVTVSWTKFHDSNKVMLLNNITSADLFKNYERDSIARVTLHHNYFLNTVQRNPRGQFGTFHLYGNLLENWDLYGMSFSLEARALIEGNMFSNVSQRECTEPESTPTVHGIDVNYCRFIPGAPARSALRNGESDRRHYEKSKARHGYTRDYKAFLRLKDNLYLGEAKPVLEDYRPDSVPAPPYCYGYEPPTAEVAQKIRRLAGNTVGEAPKAMPRIGSACH</sequence>
<evidence type="ECO:0000256" key="8">
    <source>
        <dbReference type="ARBA" id="ARBA00023239"/>
    </source>
</evidence>
<dbReference type="STRING" id="463040.CAL15_19670"/>
<keyword evidence="9" id="KW-0624">Polysaccharide degradation</keyword>
<evidence type="ECO:0000313" key="12">
    <source>
        <dbReference type="EMBL" id="ARP96393.1"/>
    </source>
</evidence>
<evidence type="ECO:0000259" key="11">
    <source>
        <dbReference type="SMART" id="SM00656"/>
    </source>
</evidence>
<dbReference type="InterPro" id="IPR012334">
    <property type="entry name" value="Pectin_lyas_fold"/>
</dbReference>
<dbReference type="AlphaFoldDB" id="A0A1W6ZG56"/>
<evidence type="ECO:0000256" key="7">
    <source>
        <dbReference type="ARBA" id="ARBA00022837"/>
    </source>
</evidence>
<evidence type="ECO:0000256" key="2">
    <source>
        <dbReference type="ARBA" id="ARBA00001913"/>
    </source>
</evidence>
<feature type="domain" description="Pectate lyase" evidence="11">
    <location>
        <begin position="120"/>
        <end position="304"/>
    </location>
</feature>
<dbReference type="GO" id="GO:0046872">
    <property type="term" value="F:metal ion binding"/>
    <property type="evidence" value="ECO:0007669"/>
    <property type="project" value="UniProtKB-KW"/>
</dbReference>
<dbReference type="SUPFAM" id="SSF51126">
    <property type="entry name" value="Pectin lyase-like"/>
    <property type="match status" value="1"/>
</dbReference>